<name>A0A328C647_9DELT</name>
<evidence type="ECO:0000313" key="2">
    <source>
        <dbReference type="Proteomes" id="UP000249169"/>
    </source>
</evidence>
<comment type="caution">
    <text evidence="1">The sequence shown here is derived from an EMBL/GenBank/DDBJ whole genome shotgun (WGS) entry which is preliminary data.</text>
</comment>
<dbReference type="RefSeq" id="WP_111730334.1">
    <property type="nucleotide sequence ID" value="NZ_QHKO01000005.1"/>
</dbReference>
<gene>
    <name evidence="1" type="ORF">DL240_13040</name>
</gene>
<sequence length="912" mass="96494">MWPTLLLGLLLGGTACGSDDVADSSQWSTDEPDGGTDAAVEAPDAQALPVLPAAIRTVIDHPMPLTAGERFDVRCEFLDEAGEVITFAEDETPPQRVNVSPADLLARRSGQLEAQRVGEAIVACTSPQLRLSDLAPPSVQIVAGPLTTLTTALDTHQITAGQSVEATCQGYDAFGNRVDLSGTDLRLISDVTNSGVTLDERVATITTTGIYNLSCYTEGIEHTAPALLEVVPDLPAELLVSVVPDQEVYAVGQIITLSAEALDRFGNLVPNARITYAVPLEGAPQDQQVVENYGQGRFRFYADGIYQLVATVAEGTDTGAPLTRQVEVVVNSEGPQIVCTGPTDGTMIEHAPNTPLTFTGTVADTLGVTEVLVNGNAALLDDQGGFSATVRPRFGINFVDVVARDTFGEESVRTCSFLASEDYGPHLLNTDDTVALRLAQDALDDRGHTTEIRSLNDVLLKVLNSPGLLQQIHDGVVDPNNRLAEASCYDVYITGVDYFGIDLGNGNLYRHLTALNLVGGGLNMEAILRGIRIHIKARPQSGFNVCKVTGTLEPKAWVNDITLNLTSDIALTGQSLSASLRGTPSVTSGEIDISGANGFSSFIYGLIADLIQGTIRDMVEDAVRDAIVDNFDSLLGDLLGNLGTDALSGGMEVPRLDGSAPIELLYDLGFSSLSITSARLLLGMYSGVRPGTTAIAHPTLGVPYPAGTLLHEPIGGQNTAVAVHVILLNQALHALWRGGLLEADIGGALFGEDAEGAAVTLRTTLPPVATLTGNGQATLMLGGMRLEMLYPGLFDEPVTLSLGATATTTVNLIDGQLSFDNIILDEFHLSPDEISLPESTRDVLEDFLRGFLQTMLDDALNAALPELPVPSFVLPPSLGVYDLPVGGELGLTHPELSETDRHLILRGNFGVR</sequence>
<dbReference type="Pfam" id="PF09136">
    <property type="entry name" value="Glucodextran_B"/>
    <property type="match status" value="1"/>
</dbReference>
<evidence type="ECO:0000313" key="1">
    <source>
        <dbReference type="EMBL" id="RAL21771.1"/>
    </source>
</evidence>
<protein>
    <submittedName>
        <fullName evidence="1">Uncharacterized protein</fullName>
    </submittedName>
</protein>
<dbReference type="InterPro" id="IPR013783">
    <property type="entry name" value="Ig-like_fold"/>
</dbReference>
<dbReference type="Gene3D" id="2.60.40.10">
    <property type="entry name" value="Immunoglobulins"/>
    <property type="match status" value="1"/>
</dbReference>
<reference evidence="1 2" key="1">
    <citation type="submission" date="2018-05" db="EMBL/GenBank/DDBJ databases">
        <title>Lujinxingia marina gen. nov. sp. nov., a new facultative anaerobic member of the class Deltaproteobacteria, and proposal of Lujinxingaceae fam. nov.</title>
        <authorList>
            <person name="Li C.-M."/>
        </authorList>
    </citation>
    <scope>NUCLEOTIDE SEQUENCE [LARGE SCALE GENOMIC DNA]</scope>
    <source>
        <strain evidence="1 2">B210</strain>
    </source>
</reference>
<dbReference type="EMBL" id="QHKO01000005">
    <property type="protein sequence ID" value="RAL21771.1"/>
    <property type="molecule type" value="Genomic_DNA"/>
</dbReference>
<dbReference type="InterPro" id="IPR017943">
    <property type="entry name" value="Bactericidal_perm-incr_a/b_dom"/>
</dbReference>
<dbReference type="AlphaFoldDB" id="A0A328C647"/>
<proteinExistence type="predicted"/>
<dbReference type="Proteomes" id="UP000249169">
    <property type="component" value="Unassembled WGS sequence"/>
</dbReference>
<dbReference type="OrthoDB" id="5477231at2"/>
<dbReference type="GO" id="GO:0008289">
    <property type="term" value="F:lipid binding"/>
    <property type="evidence" value="ECO:0007669"/>
    <property type="project" value="InterPro"/>
</dbReference>
<dbReference type="SUPFAM" id="SSF55394">
    <property type="entry name" value="Bactericidal permeability-increasing protein, BPI"/>
    <property type="match status" value="1"/>
</dbReference>
<accession>A0A328C647</accession>
<keyword evidence="2" id="KW-1185">Reference proteome</keyword>
<organism evidence="1 2">
    <name type="scientific">Lujinxingia litoralis</name>
    <dbReference type="NCBI Taxonomy" id="2211119"/>
    <lineage>
        <taxon>Bacteria</taxon>
        <taxon>Deltaproteobacteria</taxon>
        <taxon>Bradymonadales</taxon>
        <taxon>Lujinxingiaceae</taxon>
        <taxon>Lujinxingia</taxon>
    </lineage>
</organism>